<sequence length="271" mass="30934">MPSTEPRTPEVEVSEDVESGFVVNIYDGENLIQVRPNENGYQLSLASKTGMGDAAFLRTYSREERYRRLLETEFESIDSDAVFEVLYEHFGEQEYRIVNLKRGPKTFGGRGAHLYIETGESIPTLTGARDYRDDQWSKDETFRFTIWPTDDLWIEVREADSGNMIADYRPFSLMEDIRNEEKDDHDRERGPTSVPGVHAPISSGTLDGAPVVHTHINCPHLDQLKNTRYNPAGEVPPQLPAEGFGELPLRWCSKCAYMEPTPDEIRERYGP</sequence>
<dbReference type="Proteomes" id="UP000663064">
    <property type="component" value="Chromosome"/>
</dbReference>
<proteinExistence type="predicted"/>
<gene>
    <name evidence="2" type="ORF">HfgLR_09320</name>
</gene>
<dbReference type="RefSeq" id="WP_193492340.1">
    <property type="nucleotide sequence ID" value="NZ_CP063205.1"/>
</dbReference>
<dbReference type="GeneID" id="59459524"/>
<feature type="compositionally biased region" description="Basic and acidic residues" evidence="1">
    <location>
        <begin position="180"/>
        <end position="190"/>
    </location>
</feature>
<evidence type="ECO:0000256" key="1">
    <source>
        <dbReference type="SAM" id="MobiDB-lite"/>
    </source>
</evidence>
<protein>
    <submittedName>
        <fullName evidence="2">Uncharacterized protein</fullName>
    </submittedName>
</protein>
<dbReference type="AlphaFoldDB" id="A0A871BGS2"/>
<organism evidence="2 3">
    <name type="scientific">Haloferax gibbonsii</name>
    <dbReference type="NCBI Taxonomy" id="35746"/>
    <lineage>
        <taxon>Archaea</taxon>
        <taxon>Methanobacteriati</taxon>
        <taxon>Methanobacteriota</taxon>
        <taxon>Stenosarchaea group</taxon>
        <taxon>Halobacteria</taxon>
        <taxon>Halobacteriales</taxon>
        <taxon>Haloferacaceae</taxon>
        <taxon>Haloferax</taxon>
    </lineage>
</organism>
<dbReference type="EMBL" id="CP063205">
    <property type="protein sequence ID" value="QOS12005.1"/>
    <property type="molecule type" value="Genomic_DNA"/>
</dbReference>
<evidence type="ECO:0000313" key="2">
    <source>
        <dbReference type="EMBL" id="QOS12005.1"/>
    </source>
</evidence>
<evidence type="ECO:0000313" key="3">
    <source>
        <dbReference type="Proteomes" id="UP000663064"/>
    </source>
</evidence>
<name>A0A871BGS2_HALGI</name>
<accession>A0A871BGS2</accession>
<feature type="region of interest" description="Disordered" evidence="1">
    <location>
        <begin position="180"/>
        <end position="203"/>
    </location>
</feature>
<reference evidence="2" key="1">
    <citation type="journal article" date="2021" name="Front. Microbiol.">
        <title>Cellular and Genomic Properties of Haloferax gibbonsii LR2-5, the Host of Euryarchaeal Virus HFTV1.</title>
        <authorList>
            <person name="Tittes C."/>
            <person name="Schwarzer S."/>
            <person name="Pfeiffer F."/>
            <person name="Dyall-Smith M."/>
            <person name="Rodriguez-Franco M."/>
            <person name="Oksanen H.M."/>
            <person name="Quax T.E.F."/>
        </authorList>
    </citation>
    <scope>NUCLEOTIDE SEQUENCE</scope>
    <source>
        <strain evidence="2">LR2-5</strain>
    </source>
</reference>